<dbReference type="Pfam" id="PF00667">
    <property type="entry name" value="FAD_binding_1"/>
    <property type="match status" value="1"/>
</dbReference>
<dbReference type="InterPro" id="IPR039261">
    <property type="entry name" value="FNR_nucleotide-bd"/>
</dbReference>
<dbReference type="Pfam" id="PF00175">
    <property type="entry name" value="NAD_binding_1"/>
    <property type="match status" value="1"/>
</dbReference>
<dbReference type="Gene3D" id="2.40.30.10">
    <property type="entry name" value="Translation factors"/>
    <property type="match status" value="1"/>
</dbReference>
<dbReference type="GO" id="GO:0005829">
    <property type="term" value="C:cytosol"/>
    <property type="evidence" value="ECO:0007669"/>
    <property type="project" value="TreeGrafter"/>
</dbReference>
<dbReference type="PANTHER" id="PTHR19384">
    <property type="entry name" value="NITRIC OXIDE SYNTHASE-RELATED"/>
    <property type="match status" value="1"/>
</dbReference>
<dbReference type="KEGG" id="lab:LA76x_1601"/>
<keyword evidence="8" id="KW-0249">Electron transport</keyword>
<dbReference type="InterPro" id="IPR017938">
    <property type="entry name" value="Riboflavin_synthase-like_b-brl"/>
</dbReference>
<comment type="cofactor">
    <cofactor evidence="12">
        <name>FAD</name>
        <dbReference type="ChEBI" id="CHEBI:57692"/>
    </cofactor>
    <text evidence="12">Binds 1 FAD per subunit.</text>
</comment>
<dbReference type="Gene3D" id="3.40.50.80">
    <property type="entry name" value="Nucleotide-binding domain of ferredoxin-NADP reductase (FNR) module"/>
    <property type="match status" value="1"/>
</dbReference>
<dbReference type="Pfam" id="PF00258">
    <property type="entry name" value="Flavodoxin_1"/>
    <property type="match status" value="1"/>
</dbReference>
<feature type="binding site" evidence="12">
    <location>
        <begin position="176"/>
        <end position="185"/>
    </location>
    <ligand>
        <name>FMN</name>
        <dbReference type="ChEBI" id="CHEBI:58210"/>
    </ligand>
</feature>
<keyword evidence="13" id="KW-0732">Signal</keyword>
<dbReference type="EC" id="1.8.1.2" evidence="1"/>
<dbReference type="NCBIfam" id="TIGR01931">
    <property type="entry name" value="cysJ"/>
    <property type="match status" value="1"/>
</dbReference>
<sequence length="628" mass="67721">MPAAALSAPALSAPALSAPPSLATPLPADRLDSLVRLTEGLDHNSLWWLSGYAAGLARAGAGNVAALAVPASAPAVAAPEARTNERLSIVYGSQTGNAKRLAEQLAGQAEAAGLNVRLLRADAYPTRELKNERLLYVVISTQGDGDPPDDSRGLIDFIAGKRAPELKGLNFAVLGLGDSSYPDFCSIGQKVDARLGELGATRLFARGDADLDFETVSTPWLQQALNQAKEALKPAATHLATVTPLRPLAAAPAFHRDAPFAAELLSNQRLIARGSDRVVPDKDIRHIEISLEGSGLHYQPGDSLGIWPRNPPALVEAVLSTLELDGNAGVEHGGQSLPLRQWLSEKRELTKLARPFIASHAAHARSDELNRLLAPDHAAQFAELLATSQVIDLLQRYDGQWSAEELVAALRPLTPRMYSIASSQKLVGDEAHLTVAHVEYQSAGGTRWGAASHLLASADEGERLPVFIEHNDRFRVPADGSRDVIMIGPGTGVAPFRGFVQERVADGASGRNWLLFGNPHFRTDFLYQVEWQAALKAGQLHKLDLAFSRDQAQKVYVQHRLGEQGRDLYDWLEGGAHLYVCGDASRMAKDVHAALLAAIAKHGGKDEEGAEDYLNELQRQGRYARDVY</sequence>
<feature type="binding site" evidence="12">
    <location>
        <position position="628"/>
    </location>
    <ligand>
        <name>FAD</name>
        <dbReference type="ChEBI" id="CHEBI:57692"/>
    </ligand>
</feature>
<feature type="binding site" evidence="12">
    <location>
        <begin position="449"/>
        <end position="452"/>
    </location>
    <ligand>
        <name>FAD</name>
        <dbReference type="ChEBI" id="CHEBI:57692"/>
    </ligand>
</feature>
<dbReference type="PROSITE" id="PS50902">
    <property type="entry name" value="FLAVODOXIN_LIKE"/>
    <property type="match status" value="1"/>
</dbReference>
<evidence type="ECO:0000313" key="17">
    <source>
        <dbReference type="Proteomes" id="UP000060787"/>
    </source>
</evidence>
<evidence type="ECO:0000256" key="10">
    <source>
        <dbReference type="ARBA" id="ARBA00023192"/>
    </source>
</evidence>
<evidence type="ECO:0000259" key="14">
    <source>
        <dbReference type="PROSITE" id="PS50902"/>
    </source>
</evidence>
<evidence type="ECO:0000256" key="2">
    <source>
        <dbReference type="ARBA" id="ARBA00022448"/>
    </source>
</evidence>
<evidence type="ECO:0000256" key="13">
    <source>
        <dbReference type="SAM" id="SignalP"/>
    </source>
</evidence>
<dbReference type="AlphaFoldDB" id="A0A0S2F874"/>
<dbReference type="STRING" id="84531.LA76x_1601"/>
<dbReference type="GO" id="GO:0004783">
    <property type="term" value="F:sulfite reductase (NADPH) activity"/>
    <property type="evidence" value="ECO:0007669"/>
    <property type="project" value="UniProtKB-EC"/>
</dbReference>
<dbReference type="GO" id="GO:0019344">
    <property type="term" value="P:cysteine biosynthetic process"/>
    <property type="evidence" value="ECO:0007669"/>
    <property type="project" value="UniProtKB-KW"/>
</dbReference>
<feature type="binding site" evidence="12">
    <location>
        <begin position="434"/>
        <end position="436"/>
    </location>
    <ligand>
        <name>FAD</name>
        <dbReference type="ChEBI" id="CHEBI:57692"/>
    </ligand>
</feature>
<dbReference type="Gene3D" id="3.40.50.360">
    <property type="match status" value="1"/>
</dbReference>
<evidence type="ECO:0000256" key="6">
    <source>
        <dbReference type="ARBA" id="ARBA00022827"/>
    </source>
</evidence>
<dbReference type="InterPro" id="IPR023173">
    <property type="entry name" value="NADPH_Cyt_P450_Rdtase_alpha"/>
</dbReference>
<feature type="binding site" evidence="12">
    <location>
        <position position="590"/>
    </location>
    <ligand>
        <name>NADP(+)</name>
        <dbReference type="ChEBI" id="CHEBI:58349"/>
    </ligand>
</feature>
<feature type="domain" description="FAD-binding FR-type" evidence="15">
    <location>
        <begin position="257"/>
        <end position="477"/>
    </location>
</feature>
<dbReference type="SUPFAM" id="SSF52218">
    <property type="entry name" value="Flavoproteins"/>
    <property type="match status" value="1"/>
</dbReference>
<dbReference type="PANTHER" id="PTHR19384:SF128">
    <property type="entry name" value="NADPH OXIDOREDUCTASE A"/>
    <property type="match status" value="1"/>
</dbReference>
<keyword evidence="17" id="KW-1185">Reference proteome</keyword>
<dbReference type="SUPFAM" id="SSF52343">
    <property type="entry name" value="Ferredoxin reductase-like, C-terminal NADP-linked domain"/>
    <property type="match status" value="1"/>
</dbReference>
<evidence type="ECO:0000256" key="4">
    <source>
        <dbReference type="ARBA" id="ARBA00022630"/>
    </source>
</evidence>
<dbReference type="eggNOG" id="COG0369">
    <property type="taxonomic scope" value="Bacteria"/>
</dbReference>
<feature type="binding site" evidence="12">
    <location>
        <position position="440"/>
    </location>
    <ligand>
        <name>FAD</name>
        <dbReference type="ChEBI" id="CHEBI:57692"/>
    </ligand>
</feature>
<dbReference type="Proteomes" id="UP000060787">
    <property type="component" value="Chromosome"/>
</dbReference>
<evidence type="ECO:0000256" key="12">
    <source>
        <dbReference type="PIRSR" id="PIRSR000207-1"/>
    </source>
</evidence>
<keyword evidence="6 12" id="KW-0274">FAD</keyword>
<dbReference type="FunFam" id="3.40.50.80:FF:000001">
    <property type="entry name" value="NADPH--cytochrome P450 reductase 1"/>
    <property type="match status" value="1"/>
</dbReference>
<evidence type="ECO:0000256" key="3">
    <source>
        <dbReference type="ARBA" id="ARBA00022605"/>
    </source>
</evidence>
<evidence type="ECO:0000256" key="9">
    <source>
        <dbReference type="ARBA" id="ARBA00023002"/>
    </source>
</evidence>
<evidence type="ECO:0000256" key="11">
    <source>
        <dbReference type="ARBA" id="ARBA00052219"/>
    </source>
</evidence>
<dbReference type="InterPro" id="IPR003097">
    <property type="entry name" value="CysJ-like_FAD-binding"/>
</dbReference>
<gene>
    <name evidence="16" type="ORF">LA76x_1601</name>
</gene>
<comment type="catalytic activity">
    <reaction evidence="11">
        <text>hydrogen sulfide + 3 NADP(+) + 3 H2O = sulfite + 3 NADPH + 4 H(+)</text>
        <dbReference type="Rhea" id="RHEA:13801"/>
        <dbReference type="ChEBI" id="CHEBI:15377"/>
        <dbReference type="ChEBI" id="CHEBI:15378"/>
        <dbReference type="ChEBI" id="CHEBI:17359"/>
        <dbReference type="ChEBI" id="CHEBI:29919"/>
        <dbReference type="ChEBI" id="CHEBI:57783"/>
        <dbReference type="ChEBI" id="CHEBI:58349"/>
        <dbReference type="EC" id="1.8.1.2"/>
    </reaction>
</comment>
<evidence type="ECO:0000256" key="8">
    <source>
        <dbReference type="ARBA" id="ARBA00022982"/>
    </source>
</evidence>
<protein>
    <recommendedName>
        <fullName evidence="1">assimilatory sulfite reductase (NADPH)</fullName>
        <ecNumber evidence="1">1.8.1.2</ecNumber>
    </recommendedName>
</protein>
<evidence type="ECO:0000313" key="16">
    <source>
        <dbReference type="EMBL" id="ALN79758.1"/>
    </source>
</evidence>
<keyword evidence="2" id="KW-0813">Transport</keyword>
<dbReference type="PATRIC" id="fig|84531.8.peg.1631"/>
<dbReference type="InterPro" id="IPR008254">
    <property type="entry name" value="Flavodoxin/NO_synth"/>
</dbReference>
<dbReference type="GO" id="GO:0050660">
    <property type="term" value="F:flavin adenine dinucleotide binding"/>
    <property type="evidence" value="ECO:0007669"/>
    <property type="project" value="InterPro"/>
</dbReference>
<proteinExistence type="predicted"/>
<evidence type="ECO:0000256" key="1">
    <source>
        <dbReference type="ARBA" id="ARBA00012604"/>
    </source>
</evidence>
<dbReference type="PROSITE" id="PS51384">
    <property type="entry name" value="FAD_FR"/>
    <property type="match status" value="1"/>
</dbReference>
<dbReference type="InterPro" id="IPR001094">
    <property type="entry name" value="Flavdoxin-like"/>
</dbReference>
<dbReference type="PIRSF" id="PIRSF000207">
    <property type="entry name" value="SiR-FP_CysJ"/>
    <property type="match status" value="1"/>
</dbReference>
<evidence type="ECO:0000256" key="5">
    <source>
        <dbReference type="ARBA" id="ARBA00022643"/>
    </source>
</evidence>
<dbReference type="Gene3D" id="1.20.990.10">
    <property type="entry name" value="NADPH-cytochrome p450 Reductase, Chain A, domain 3"/>
    <property type="match status" value="1"/>
</dbReference>
<feature type="binding site" evidence="12">
    <location>
        <begin position="554"/>
        <end position="558"/>
    </location>
    <ligand>
        <name>NADP(+)</name>
        <dbReference type="ChEBI" id="CHEBI:58349"/>
    </ligand>
</feature>
<dbReference type="InterPro" id="IPR017927">
    <property type="entry name" value="FAD-bd_FR_type"/>
</dbReference>
<keyword evidence="5 12" id="KW-0288">FMN</keyword>
<evidence type="ECO:0000256" key="7">
    <source>
        <dbReference type="ARBA" id="ARBA00022857"/>
    </source>
</evidence>
<dbReference type="InterPro" id="IPR001433">
    <property type="entry name" value="OxRdtase_FAD/NAD-bd"/>
</dbReference>
<feature type="binding site" evidence="12">
    <location>
        <begin position="93"/>
        <end position="98"/>
    </location>
    <ligand>
        <name>FMN</name>
        <dbReference type="ChEBI" id="CHEBI:58210"/>
    </ligand>
</feature>
<dbReference type="PRINTS" id="PR00369">
    <property type="entry name" value="FLAVODOXIN"/>
</dbReference>
<dbReference type="GO" id="GO:0010181">
    <property type="term" value="F:FMN binding"/>
    <property type="evidence" value="ECO:0007669"/>
    <property type="project" value="InterPro"/>
</dbReference>
<feature type="binding site" evidence="12">
    <location>
        <position position="350"/>
    </location>
    <ligand>
        <name>FAD</name>
        <dbReference type="ChEBI" id="CHEBI:57692"/>
    </ligand>
</feature>
<feature type="chain" id="PRO_5006596792" description="assimilatory sulfite reductase (NADPH)" evidence="13">
    <location>
        <begin position="24"/>
        <end position="628"/>
    </location>
</feature>
<keyword evidence="10" id="KW-0198">Cysteine biosynthesis</keyword>
<dbReference type="EMBL" id="CP011129">
    <property type="protein sequence ID" value="ALN79758.1"/>
    <property type="molecule type" value="Genomic_DNA"/>
</dbReference>
<dbReference type="InterPro" id="IPR010199">
    <property type="entry name" value="CysJ"/>
</dbReference>
<feature type="signal peptide" evidence="13">
    <location>
        <begin position="1"/>
        <end position="23"/>
    </location>
</feature>
<keyword evidence="7 12" id="KW-0521">NADP</keyword>
<feature type="domain" description="Flavodoxin-like" evidence="14">
    <location>
        <begin position="87"/>
        <end position="225"/>
    </location>
</feature>
<accession>A0A0S2F874</accession>
<feature type="binding site" evidence="12">
    <location>
        <begin position="416"/>
        <end position="419"/>
    </location>
    <ligand>
        <name>FAD</name>
        <dbReference type="ChEBI" id="CHEBI:57692"/>
    </ligand>
</feature>
<feature type="binding site" evidence="12">
    <location>
        <begin position="140"/>
        <end position="143"/>
    </location>
    <ligand>
        <name>FMN</name>
        <dbReference type="ChEBI" id="CHEBI:58210"/>
    </ligand>
</feature>
<dbReference type="CDD" id="cd06199">
    <property type="entry name" value="SiR"/>
    <property type="match status" value="1"/>
</dbReference>
<evidence type="ECO:0000259" key="15">
    <source>
        <dbReference type="PROSITE" id="PS51384"/>
    </source>
</evidence>
<keyword evidence="9 16" id="KW-0560">Oxidoreductase</keyword>
<dbReference type="InterPro" id="IPR029039">
    <property type="entry name" value="Flavoprotein-like_sf"/>
</dbReference>
<keyword evidence="3" id="KW-0028">Amino-acid biosynthesis</keyword>
<name>A0A0S2F874_LYSAN</name>
<reference evidence="16 17" key="1">
    <citation type="journal article" date="2015" name="BMC Genomics">
        <title>Comparative genomics and metabolic profiling of the genus Lysobacter.</title>
        <authorList>
            <person name="de Bruijn I."/>
            <person name="Cheng X."/>
            <person name="de Jager V."/>
            <person name="Exposito R.G."/>
            <person name="Watrous J."/>
            <person name="Patel N."/>
            <person name="Postma J."/>
            <person name="Dorrestein P.C."/>
            <person name="Kobayashi D."/>
            <person name="Raaijmakers J.M."/>
        </authorList>
    </citation>
    <scope>NUCLEOTIDE SEQUENCE [LARGE SCALE GENOMIC DNA]</scope>
    <source>
        <strain evidence="16 17">76</strain>
    </source>
</reference>
<dbReference type="InterPro" id="IPR001709">
    <property type="entry name" value="Flavoprot_Pyr_Nucl_cyt_Rdtase"/>
</dbReference>
<dbReference type="PRINTS" id="PR00371">
    <property type="entry name" value="FPNCR"/>
</dbReference>
<feature type="binding site" evidence="12">
    <location>
        <begin position="548"/>
        <end position="549"/>
    </location>
    <ligand>
        <name>NADP(+)</name>
        <dbReference type="ChEBI" id="CHEBI:58349"/>
    </ligand>
</feature>
<comment type="cofactor">
    <cofactor evidence="12">
        <name>FMN</name>
        <dbReference type="ChEBI" id="CHEBI:58210"/>
    </cofactor>
    <text evidence="12">Binds 1 FMN per subunit.</text>
</comment>
<dbReference type="SUPFAM" id="SSF63380">
    <property type="entry name" value="Riboflavin synthase domain-like"/>
    <property type="match status" value="1"/>
</dbReference>
<keyword evidence="4" id="KW-0285">Flavoprotein</keyword>
<organism evidence="16 17">
    <name type="scientific">Lysobacter antibioticus</name>
    <dbReference type="NCBI Taxonomy" id="84531"/>
    <lineage>
        <taxon>Bacteria</taxon>
        <taxon>Pseudomonadati</taxon>
        <taxon>Pseudomonadota</taxon>
        <taxon>Gammaproteobacteria</taxon>
        <taxon>Lysobacterales</taxon>
        <taxon>Lysobacteraceae</taxon>
        <taxon>Lysobacter</taxon>
    </lineage>
</organism>